<dbReference type="InterPro" id="IPR016195">
    <property type="entry name" value="Pol/histidinol_Pase-like"/>
</dbReference>
<evidence type="ECO:0000256" key="3">
    <source>
        <dbReference type="ARBA" id="ARBA00022694"/>
    </source>
</evidence>
<dbReference type="PANTHER" id="PTHR13031">
    <property type="entry name" value="RIBONUCLEASE P SUBUNIT P30"/>
    <property type="match status" value="1"/>
</dbReference>
<dbReference type="PANTHER" id="PTHR13031:SF0">
    <property type="entry name" value="RIBONUCLEASE P PROTEIN SUBUNIT P30"/>
    <property type="match status" value="1"/>
</dbReference>
<dbReference type="Gramene" id="RZC43616">
    <property type="protein sequence ID" value="RZC43616"/>
    <property type="gene ID" value="C5167_036565"/>
</dbReference>
<dbReference type="GO" id="GO:0005655">
    <property type="term" value="C:nucleolar ribonuclease P complex"/>
    <property type="evidence" value="ECO:0007669"/>
    <property type="project" value="TreeGrafter"/>
</dbReference>
<dbReference type="GO" id="GO:0008033">
    <property type="term" value="P:tRNA processing"/>
    <property type="evidence" value="ECO:0007669"/>
    <property type="project" value="UniProtKB-KW"/>
</dbReference>
<proteinExistence type="inferred from homology"/>
<dbReference type="GO" id="GO:0016787">
    <property type="term" value="F:hydrolase activity"/>
    <property type="evidence" value="ECO:0007669"/>
    <property type="project" value="UniProtKB-KW"/>
</dbReference>
<keyword evidence="3" id="KW-0819">tRNA processing</keyword>
<evidence type="ECO:0000256" key="5">
    <source>
        <dbReference type="ARBA" id="ARBA00023242"/>
    </source>
</evidence>
<organism evidence="7 8">
    <name type="scientific">Papaver somniferum</name>
    <name type="common">Opium poppy</name>
    <dbReference type="NCBI Taxonomy" id="3469"/>
    <lineage>
        <taxon>Eukaryota</taxon>
        <taxon>Viridiplantae</taxon>
        <taxon>Streptophyta</taxon>
        <taxon>Embryophyta</taxon>
        <taxon>Tracheophyta</taxon>
        <taxon>Spermatophyta</taxon>
        <taxon>Magnoliopsida</taxon>
        <taxon>Ranunculales</taxon>
        <taxon>Papaveraceae</taxon>
        <taxon>Papaveroideae</taxon>
        <taxon>Papaver</taxon>
    </lineage>
</organism>
<name>A0A4Y7I6C1_PAPSO</name>
<dbReference type="Pfam" id="PF01876">
    <property type="entry name" value="RNase_P_p30"/>
    <property type="match status" value="1"/>
</dbReference>
<evidence type="ECO:0000256" key="6">
    <source>
        <dbReference type="SAM" id="MobiDB-lite"/>
    </source>
</evidence>
<dbReference type="FunFam" id="3.20.20.140:FF:000044">
    <property type="entry name" value="Polymerase/histidinol phosphatase-like protein"/>
    <property type="match status" value="1"/>
</dbReference>
<comment type="similarity">
    <text evidence="2">Belongs to the eukaryotic/archaeal RNase P protein component 3 family.</text>
</comment>
<reference evidence="7 8" key="1">
    <citation type="journal article" date="2018" name="Science">
        <title>The opium poppy genome and morphinan production.</title>
        <authorList>
            <person name="Guo L."/>
            <person name="Winzer T."/>
            <person name="Yang X."/>
            <person name="Li Y."/>
            <person name="Ning Z."/>
            <person name="He Z."/>
            <person name="Teodor R."/>
            <person name="Lu Y."/>
            <person name="Bowser T.A."/>
            <person name="Graham I.A."/>
            <person name="Ye K."/>
        </authorList>
    </citation>
    <scope>NUCLEOTIDE SEQUENCE [LARGE SCALE GENOMIC DNA]</scope>
    <source>
        <strain evidence="8">cv. HN1</strain>
        <tissue evidence="7">Leaves</tissue>
    </source>
</reference>
<evidence type="ECO:0000256" key="2">
    <source>
        <dbReference type="ARBA" id="ARBA00007331"/>
    </source>
</evidence>
<dbReference type="EMBL" id="CM010715">
    <property type="protein sequence ID" value="RZC43616.1"/>
    <property type="molecule type" value="Genomic_DNA"/>
</dbReference>
<evidence type="ECO:0000313" key="7">
    <source>
        <dbReference type="EMBL" id="RZC43616.1"/>
    </source>
</evidence>
<dbReference type="Gene3D" id="3.20.20.140">
    <property type="entry name" value="Metal-dependent hydrolases"/>
    <property type="match status" value="1"/>
</dbReference>
<dbReference type="STRING" id="3469.A0A4Y7I6C1"/>
<sequence>MVFFDFNVPYLEPEKTDSNGKKNTRLKIAVKAMELGYSGVAYNRCMKGVMSDKDRCTIYPFPVSSLLKASPTLSDSVKFHRELLKVPLNTPFRQYTRLTVTVENIVQAGVLNSGNPVLKTYDLVAVKPLNQTVFDHVCKVSVVDLIAIDFSERLPFRLKLPMVKAAIERGIYFEITYSHLISGIQARRQMVTNAKLLVDWTRGKNIIFTSGASSVNELRGPYDVANLSSLLGLSMERAKAATSKNCRALIARALRKKQFYKEAIRVEKIPSCQRVDAKEPWFADCNNWDEISSGEGDIQLDDIAKFFTASSKVPKTSKAIDFASVIEDLQETRYDWLSAGGNKSQPQEDTPIPDAKSDESLDMDKISNQPDGPEVVPFSHPKSLFSTCVKHQISSTHILSTDGTQGETTSIFYEEPMSVDKVYEIPSAAEIVPHGTPSQYCISITDMDLMLPNNVVSGLSSVRESGTSFSCQANPIGPGSIGSILTPKDHVNTTIVDDLVFPMGTPPSLSTSKESDSFPQIGNSEILNSSDDAMGAHDVNMEKIISKTEERKQIDLVSAGCDMPIVKGELEEIQNNCDARVLLADDKPVECYTNMQVDATLFADEVSQKASFVEIEKHAQEGVIEMSSMAHDESRSGVYTAPNYTFMGVASFGIPLSYLPYSNNEHLQLEKAELGVQLSHFLSIVS</sequence>
<keyword evidence="8" id="KW-1185">Reference proteome</keyword>
<comment type="subcellular location">
    <subcellularLocation>
        <location evidence="1">Nucleus</location>
    </subcellularLocation>
</comment>
<feature type="compositionally biased region" description="Basic and acidic residues" evidence="6">
    <location>
        <begin position="355"/>
        <end position="365"/>
    </location>
</feature>
<evidence type="ECO:0000256" key="1">
    <source>
        <dbReference type="ARBA" id="ARBA00004123"/>
    </source>
</evidence>
<dbReference type="Proteomes" id="UP000316621">
    <property type="component" value="Chromosome 1"/>
</dbReference>
<dbReference type="SUPFAM" id="SSF89550">
    <property type="entry name" value="PHP domain-like"/>
    <property type="match status" value="1"/>
</dbReference>
<dbReference type="InterPro" id="IPR002738">
    <property type="entry name" value="RNase_P_p30"/>
</dbReference>
<keyword evidence="5" id="KW-0539">Nucleus</keyword>
<evidence type="ECO:0000256" key="4">
    <source>
        <dbReference type="ARBA" id="ARBA00022801"/>
    </source>
</evidence>
<gene>
    <name evidence="7" type="ORF">C5167_036565</name>
</gene>
<keyword evidence="4" id="KW-0378">Hydrolase</keyword>
<accession>A0A4Y7I6C1</accession>
<feature type="region of interest" description="Disordered" evidence="6">
    <location>
        <begin position="338"/>
        <end position="371"/>
    </location>
</feature>
<dbReference type="GO" id="GO:0003723">
    <property type="term" value="F:RNA binding"/>
    <property type="evidence" value="ECO:0007669"/>
    <property type="project" value="TreeGrafter"/>
</dbReference>
<dbReference type="AlphaFoldDB" id="A0A4Y7I6C1"/>
<protein>
    <submittedName>
        <fullName evidence="7">Uncharacterized protein</fullName>
    </submittedName>
</protein>
<evidence type="ECO:0000313" key="8">
    <source>
        <dbReference type="Proteomes" id="UP000316621"/>
    </source>
</evidence>